<dbReference type="Gramene" id="KQK93415">
    <property type="protein sequence ID" value="KQK93415"/>
    <property type="gene ID" value="SETIT_027143mg"/>
</dbReference>
<evidence type="ECO:0000313" key="2">
    <source>
        <dbReference type="Proteomes" id="UP000004995"/>
    </source>
</evidence>
<protein>
    <submittedName>
        <fullName evidence="1">Uncharacterized protein</fullName>
    </submittedName>
</protein>
<accession>K3ZKN7</accession>
<sequence length="81" mass="9561">MMMIIMTTRCKQVIGQLQLLLPMTTKAAAKLWYPAKMELWHIRSPLFLKLIHAVRQTNLKETKTTVTFGSCIRIMWLLLWE</sequence>
<reference evidence="1" key="2">
    <citation type="submission" date="2018-08" db="UniProtKB">
        <authorList>
            <consortium name="EnsemblPlants"/>
        </authorList>
    </citation>
    <scope>IDENTIFICATION</scope>
    <source>
        <strain evidence="1">Yugu1</strain>
    </source>
</reference>
<evidence type="ECO:0000313" key="1">
    <source>
        <dbReference type="EnsemblPlants" id="KQK93415"/>
    </source>
</evidence>
<dbReference type="InParanoid" id="K3ZKN7"/>
<name>K3ZKN7_SETIT</name>
<reference evidence="2" key="1">
    <citation type="journal article" date="2012" name="Nat. Biotechnol.">
        <title>Reference genome sequence of the model plant Setaria.</title>
        <authorList>
            <person name="Bennetzen J.L."/>
            <person name="Schmutz J."/>
            <person name="Wang H."/>
            <person name="Percifield R."/>
            <person name="Hawkins J."/>
            <person name="Pontaroli A.C."/>
            <person name="Estep M."/>
            <person name="Feng L."/>
            <person name="Vaughn J.N."/>
            <person name="Grimwood J."/>
            <person name="Jenkins J."/>
            <person name="Barry K."/>
            <person name="Lindquist E."/>
            <person name="Hellsten U."/>
            <person name="Deshpande S."/>
            <person name="Wang X."/>
            <person name="Wu X."/>
            <person name="Mitros T."/>
            <person name="Triplett J."/>
            <person name="Yang X."/>
            <person name="Ye C.Y."/>
            <person name="Mauro-Herrera M."/>
            <person name="Wang L."/>
            <person name="Li P."/>
            <person name="Sharma M."/>
            <person name="Sharma R."/>
            <person name="Ronald P.C."/>
            <person name="Panaud O."/>
            <person name="Kellogg E.A."/>
            <person name="Brutnell T.P."/>
            <person name="Doust A.N."/>
            <person name="Tuskan G.A."/>
            <person name="Rokhsar D."/>
            <person name="Devos K.M."/>
        </authorList>
    </citation>
    <scope>NUCLEOTIDE SEQUENCE [LARGE SCALE GENOMIC DNA]</scope>
    <source>
        <strain evidence="2">cv. Yugu1</strain>
    </source>
</reference>
<dbReference type="EMBL" id="AGNK02004608">
    <property type="status" value="NOT_ANNOTATED_CDS"/>
    <property type="molecule type" value="Genomic_DNA"/>
</dbReference>
<dbReference type="EnsemblPlants" id="KQK93415">
    <property type="protein sequence ID" value="KQK93415"/>
    <property type="gene ID" value="SETIT_027143mg"/>
</dbReference>
<organism evidence="1 2">
    <name type="scientific">Setaria italica</name>
    <name type="common">Foxtail millet</name>
    <name type="synonym">Panicum italicum</name>
    <dbReference type="NCBI Taxonomy" id="4555"/>
    <lineage>
        <taxon>Eukaryota</taxon>
        <taxon>Viridiplantae</taxon>
        <taxon>Streptophyta</taxon>
        <taxon>Embryophyta</taxon>
        <taxon>Tracheophyta</taxon>
        <taxon>Spermatophyta</taxon>
        <taxon>Magnoliopsida</taxon>
        <taxon>Liliopsida</taxon>
        <taxon>Poales</taxon>
        <taxon>Poaceae</taxon>
        <taxon>PACMAD clade</taxon>
        <taxon>Panicoideae</taxon>
        <taxon>Panicodae</taxon>
        <taxon>Paniceae</taxon>
        <taxon>Cenchrinae</taxon>
        <taxon>Setaria</taxon>
    </lineage>
</organism>
<dbReference type="AlphaFoldDB" id="K3ZKN7"/>
<keyword evidence="2" id="KW-1185">Reference proteome</keyword>
<proteinExistence type="predicted"/>
<dbReference type="HOGENOM" id="CLU_2578423_0_0_1"/>
<dbReference type="Proteomes" id="UP000004995">
    <property type="component" value="Unassembled WGS sequence"/>
</dbReference>